<dbReference type="InterPro" id="IPR052681">
    <property type="entry name" value="CRISPR-Cas7/Cst2/DevR"/>
</dbReference>
<name>A0A1W6JWD1_9CREN</name>
<dbReference type="PANTHER" id="PTHR37459">
    <property type="match status" value="1"/>
</dbReference>
<organism evidence="3 4">
    <name type="scientific">Acidianus manzaensis</name>
    <dbReference type="NCBI Taxonomy" id="282676"/>
    <lineage>
        <taxon>Archaea</taxon>
        <taxon>Thermoproteota</taxon>
        <taxon>Thermoprotei</taxon>
        <taxon>Sulfolobales</taxon>
        <taxon>Sulfolobaceae</taxon>
        <taxon>Acidianus</taxon>
    </lineage>
</organism>
<dbReference type="STRING" id="282676.B6F84_00080"/>
<keyword evidence="1" id="KW-0051">Antiviral defense</keyword>
<dbReference type="OrthoDB" id="97643at2157"/>
<dbReference type="EMBL" id="CP020477">
    <property type="protein sequence ID" value="ARM74581.1"/>
    <property type="molecule type" value="Genomic_DNA"/>
</dbReference>
<dbReference type="RefSeq" id="WP_148690326.1">
    <property type="nucleotide sequence ID" value="NZ_CP020477.1"/>
</dbReference>
<evidence type="ECO:0000256" key="2">
    <source>
        <dbReference type="ARBA" id="ARBA00025626"/>
    </source>
</evidence>
<dbReference type="InterPro" id="IPR010154">
    <property type="entry name" value="CRISPR-assoc_Cas7/Cst2/DevR"/>
</dbReference>
<dbReference type="GeneID" id="41589269"/>
<gene>
    <name evidence="3" type="ORF">B6F84_00080</name>
</gene>
<protein>
    <submittedName>
        <fullName evidence="3">Type I-A CRISPR-associated protein Cas7/Csa2</fullName>
    </submittedName>
</protein>
<proteinExistence type="predicted"/>
<keyword evidence="4" id="KW-1185">Reference proteome</keyword>
<dbReference type="AlphaFoldDB" id="A0A1W6JWD1"/>
<sequence>MWLSFSVRYLVNVEDLNNVESAGNYVRHRRAPIVTKSDTGYILTYAPAISGEMIAHGYQSNLVLTSKQMNLPVDSLAEMGIFVKRGAKDDVHNTKCKEVKEEHDYEKCVIGEDVIEDVAGFMNPDKLVKRVSNIAFSYMIPALDAVKSSAVNPEFHVRYATNELMKANENAQSIYNVEVASSPYILTGYLNVDGIGCTQSTPLECVEKRNERISASLEALTLTLSQMLFGAKQTRFKPIVDIEALFISLTEKPFNLPPVSMSNNSMDSYIDFVSSTLESFKKALDLKNTNKIYYYVKEGLTTKNNDINNPVEVFNRVKNDLFPKK</sequence>
<dbReference type="NCBIfam" id="TIGR02583">
    <property type="entry name" value="DevR_archaea"/>
    <property type="match status" value="1"/>
</dbReference>
<dbReference type="NCBIfam" id="TIGR01875">
    <property type="entry name" value="cas_MJ0381"/>
    <property type="match status" value="1"/>
</dbReference>
<dbReference type="PANTHER" id="PTHR37459:SF1">
    <property type="entry name" value="CRISPR-ASSOCIATED PROTEIN CAS7_CST2_DEVR"/>
    <property type="match status" value="1"/>
</dbReference>
<reference evidence="3 4" key="1">
    <citation type="submission" date="2017-03" db="EMBL/GenBank/DDBJ databases">
        <title>Sulfur activation and transportation mechanism of thermophilic Archaea Acidianus manzaensis YN-25.</title>
        <authorList>
            <person name="Ma Y."/>
            <person name="Yang Y."/>
            <person name="Xia J."/>
        </authorList>
    </citation>
    <scope>NUCLEOTIDE SEQUENCE [LARGE SCALE GENOMIC DNA]</scope>
    <source>
        <strain evidence="3 4">YN-25</strain>
    </source>
</reference>
<evidence type="ECO:0000313" key="4">
    <source>
        <dbReference type="Proteomes" id="UP000193404"/>
    </source>
</evidence>
<evidence type="ECO:0000256" key="1">
    <source>
        <dbReference type="ARBA" id="ARBA00023118"/>
    </source>
</evidence>
<dbReference type="Proteomes" id="UP000193404">
    <property type="component" value="Chromosome"/>
</dbReference>
<dbReference type="GO" id="GO:0051607">
    <property type="term" value="P:defense response to virus"/>
    <property type="evidence" value="ECO:0007669"/>
    <property type="project" value="UniProtKB-KW"/>
</dbReference>
<accession>A0A1W6JWD1</accession>
<comment type="function">
    <text evidence="2">CRISPR (clustered regularly interspaced short palindromic repeat) is an adaptive immune system that provides protection against mobile genetic elements (viruses, transposable elements and conjugative plasmids). CRISPR clusters contain spacers, sequences complementary to antecedent mobile elements, and target invading nucleic acids. CRISPR clusters are transcribed and processed into CRISPR RNA (crRNA).</text>
</comment>
<dbReference type="InterPro" id="IPR002764">
    <property type="entry name" value="Cas7/Cst2/DevR_sub_I-a/Apern"/>
</dbReference>
<dbReference type="KEGG" id="aman:B6F84_00080"/>
<dbReference type="Pfam" id="PF01905">
    <property type="entry name" value="DevR"/>
    <property type="match status" value="1"/>
</dbReference>
<evidence type="ECO:0000313" key="3">
    <source>
        <dbReference type="EMBL" id="ARM74581.1"/>
    </source>
</evidence>